<evidence type="ECO:0000313" key="2">
    <source>
        <dbReference type="EMBL" id="KIH84490.1"/>
    </source>
</evidence>
<dbReference type="STRING" id="226910.UCMB321_1721"/>
<feature type="transmembrane region" description="Helical" evidence="1">
    <location>
        <begin position="21"/>
        <end position="43"/>
    </location>
</feature>
<organism evidence="2 3">
    <name type="scientific">Pseudomonas batumici</name>
    <dbReference type="NCBI Taxonomy" id="226910"/>
    <lineage>
        <taxon>Bacteria</taxon>
        <taxon>Pseudomonadati</taxon>
        <taxon>Pseudomonadota</taxon>
        <taxon>Gammaproteobacteria</taxon>
        <taxon>Pseudomonadales</taxon>
        <taxon>Pseudomonadaceae</taxon>
        <taxon>Pseudomonas</taxon>
    </lineage>
</organism>
<dbReference type="AlphaFoldDB" id="A0A0C2IC29"/>
<gene>
    <name evidence="2" type="ORF">UCMB321_1721</name>
</gene>
<comment type="caution">
    <text evidence="2">The sequence shown here is derived from an EMBL/GenBank/DDBJ whole genome shotgun (WGS) entry which is preliminary data.</text>
</comment>
<dbReference type="PATRIC" id="fig|226910.6.peg.1711"/>
<evidence type="ECO:0000256" key="1">
    <source>
        <dbReference type="SAM" id="Phobius"/>
    </source>
</evidence>
<protein>
    <submittedName>
        <fullName evidence="2">Uncharacterized protein</fullName>
    </submittedName>
</protein>
<keyword evidence="1" id="KW-0472">Membrane</keyword>
<keyword evidence="1" id="KW-1133">Transmembrane helix</keyword>
<keyword evidence="1" id="KW-0812">Transmembrane</keyword>
<dbReference type="RefSeq" id="WP_167337428.1">
    <property type="nucleotide sequence ID" value="NZ_JXDG01000018.1"/>
</dbReference>
<dbReference type="EMBL" id="JXDG01000018">
    <property type="protein sequence ID" value="KIH84490.1"/>
    <property type="molecule type" value="Genomic_DNA"/>
</dbReference>
<reference evidence="2 3" key="1">
    <citation type="submission" date="2015-01" db="EMBL/GenBank/DDBJ databases">
        <title>Complete genome of Pseudomonas batumici UCM B-321 producer of the batumin antibiotic with strong antistaphilococcal and potential anticancer activity.</title>
        <authorList>
            <person name="Klochko V.V."/>
            <person name="Zelena L.B."/>
            <person name="Elena K.A."/>
            <person name="Reva O.N."/>
        </authorList>
    </citation>
    <scope>NUCLEOTIDE SEQUENCE [LARGE SCALE GENOMIC DNA]</scope>
    <source>
        <strain evidence="2 3">UCM B-321</strain>
    </source>
</reference>
<dbReference type="Proteomes" id="UP000031535">
    <property type="component" value="Unassembled WGS sequence"/>
</dbReference>
<evidence type="ECO:0000313" key="3">
    <source>
        <dbReference type="Proteomes" id="UP000031535"/>
    </source>
</evidence>
<keyword evidence="3" id="KW-1185">Reference proteome</keyword>
<name>A0A0C2IC29_9PSED</name>
<sequence length="46" mass="5008">MQDDFGDRQRRESLNAPGIHLLGLGVGAGLILGLMLLICLLTVNFR</sequence>
<accession>A0A0C2IC29</accession>
<proteinExistence type="predicted"/>